<evidence type="ECO:0000256" key="1">
    <source>
        <dbReference type="SAM" id="Phobius"/>
    </source>
</evidence>
<reference evidence="3" key="1">
    <citation type="submission" date="2023-07" db="EMBL/GenBank/DDBJ databases">
        <title>Dyadobacter sp. nov 'subterranea' isolated from contaminted grondwater.</title>
        <authorList>
            <person name="Szabo I."/>
            <person name="Al-Omari J."/>
            <person name="Szerdahelyi S.G."/>
            <person name="Rado J."/>
        </authorList>
    </citation>
    <scope>NUCLEOTIDE SEQUENCE [LARGE SCALE GENOMIC DNA]</scope>
    <source>
        <strain evidence="3">UP-52</strain>
    </source>
</reference>
<keyword evidence="1" id="KW-1133">Transmembrane helix</keyword>
<comment type="caution">
    <text evidence="2">The sequence shown here is derived from an EMBL/GenBank/DDBJ whole genome shotgun (WGS) entry which is preliminary data.</text>
</comment>
<dbReference type="RefSeq" id="WP_194119398.1">
    <property type="nucleotide sequence ID" value="NZ_JACYGY010000001.1"/>
</dbReference>
<evidence type="ECO:0000313" key="2">
    <source>
        <dbReference type="EMBL" id="MBE9461107.1"/>
    </source>
</evidence>
<accession>A0ABR9W6L3</accession>
<sequence>MKPGLILENELEPIFLGKFPPFPENVKEFLVKYGPYVMLVGAIFTLFGLLAAFGIGTAAIGIGMAAYGGGFYMYVGLLIATVIMIMYLMAFSPLRARKRAGWNLLYYALILSLISNLLQLAIFAFIVGGVLGFWVLFQIREKYIF</sequence>
<feature type="transmembrane region" description="Helical" evidence="1">
    <location>
        <begin position="104"/>
        <end position="137"/>
    </location>
</feature>
<keyword evidence="1" id="KW-0472">Membrane</keyword>
<evidence type="ECO:0000313" key="3">
    <source>
        <dbReference type="Proteomes" id="UP000634134"/>
    </source>
</evidence>
<feature type="transmembrane region" description="Helical" evidence="1">
    <location>
        <begin position="71"/>
        <end position="92"/>
    </location>
</feature>
<evidence type="ECO:0008006" key="4">
    <source>
        <dbReference type="Google" id="ProtNLM"/>
    </source>
</evidence>
<gene>
    <name evidence="2" type="ORF">IEE83_04355</name>
</gene>
<protein>
    <recommendedName>
        <fullName evidence="4">Chromate transporter</fullName>
    </recommendedName>
</protein>
<organism evidence="2 3">
    <name type="scientific">Dyadobacter subterraneus</name>
    <dbReference type="NCBI Taxonomy" id="2773304"/>
    <lineage>
        <taxon>Bacteria</taxon>
        <taxon>Pseudomonadati</taxon>
        <taxon>Bacteroidota</taxon>
        <taxon>Cytophagia</taxon>
        <taxon>Cytophagales</taxon>
        <taxon>Spirosomataceae</taxon>
        <taxon>Dyadobacter</taxon>
    </lineage>
</organism>
<keyword evidence="1" id="KW-0812">Transmembrane</keyword>
<feature type="transmembrane region" description="Helical" evidence="1">
    <location>
        <begin position="36"/>
        <end position="65"/>
    </location>
</feature>
<dbReference type="Proteomes" id="UP000634134">
    <property type="component" value="Unassembled WGS sequence"/>
</dbReference>
<keyword evidence="3" id="KW-1185">Reference proteome</keyword>
<proteinExistence type="predicted"/>
<name>A0ABR9W6L3_9BACT</name>
<dbReference type="EMBL" id="JACYGY010000001">
    <property type="protein sequence ID" value="MBE9461107.1"/>
    <property type="molecule type" value="Genomic_DNA"/>
</dbReference>